<dbReference type="InterPro" id="IPR013767">
    <property type="entry name" value="PAS_fold"/>
</dbReference>
<dbReference type="GO" id="GO:0043565">
    <property type="term" value="F:sequence-specific DNA binding"/>
    <property type="evidence" value="ECO:0007669"/>
    <property type="project" value="InterPro"/>
</dbReference>
<dbReference type="Pfam" id="PF02954">
    <property type="entry name" value="HTH_8"/>
    <property type="match status" value="1"/>
</dbReference>
<dbReference type="InterPro" id="IPR035965">
    <property type="entry name" value="PAS-like_dom_sf"/>
</dbReference>
<dbReference type="InterPro" id="IPR000014">
    <property type="entry name" value="PAS"/>
</dbReference>
<evidence type="ECO:0000313" key="9">
    <source>
        <dbReference type="EMBL" id="MCR2043408.1"/>
    </source>
</evidence>
<dbReference type="InterPro" id="IPR058031">
    <property type="entry name" value="AAA_lid_NorR"/>
</dbReference>
<evidence type="ECO:0000256" key="4">
    <source>
        <dbReference type="ARBA" id="ARBA00023125"/>
    </source>
</evidence>
<keyword evidence="3" id="KW-0805">Transcription regulation</keyword>
<dbReference type="NCBIfam" id="TIGR00229">
    <property type="entry name" value="sensory_box"/>
    <property type="match status" value="1"/>
</dbReference>
<dbReference type="FunFam" id="3.40.50.300:FF:000006">
    <property type="entry name" value="DNA-binding transcriptional regulator NtrC"/>
    <property type="match status" value="1"/>
</dbReference>
<dbReference type="InterPro" id="IPR009057">
    <property type="entry name" value="Homeodomain-like_sf"/>
</dbReference>
<dbReference type="OrthoDB" id="5411866at2"/>
<dbReference type="GO" id="GO:0005524">
    <property type="term" value="F:ATP binding"/>
    <property type="evidence" value="ECO:0007669"/>
    <property type="project" value="UniProtKB-KW"/>
</dbReference>
<dbReference type="CDD" id="cd00130">
    <property type="entry name" value="PAS"/>
    <property type="match status" value="1"/>
</dbReference>
<protein>
    <submittedName>
        <fullName evidence="9">Sigma 54-interacting transcriptional regulator</fullName>
    </submittedName>
</protein>
<dbReference type="InterPro" id="IPR002078">
    <property type="entry name" value="Sigma_54_int"/>
</dbReference>
<dbReference type="AlphaFoldDB" id="A0A9X2S4F3"/>
<dbReference type="InterPro" id="IPR027417">
    <property type="entry name" value="P-loop_NTPase"/>
</dbReference>
<keyword evidence="4" id="KW-0238">DNA-binding</keyword>
<feature type="domain" description="Sigma-54 factor interaction" evidence="6">
    <location>
        <begin position="163"/>
        <end position="392"/>
    </location>
</feature>
<feature type="domain" description="PAS" evidence="7">
    <location>
        <begin position="26"/>
        <end position="80"/>
    </location>
</feature>
<dbReference type="Proteomes" id="UP001142078">
    <property type="component" value="Unassembled WGS sequence"/>
</dbReference>
<evidence type="ECO:0000256" key="1">
    <source>
        <dbReference type="ARBA" id="ARBA00022741"/>
    </source>
</evidence>
<dbReference type="InterPro" id="IPR000700">
    <property type="entry name" value="PAS-assoc_C"/>
</dbReference>
<dbReference type="PROSITE" id="PS50112">
    <property type="entry name" value="PAS"/>
    <property type="match status" value="1"/>
</dbReference>
<dbReference type="SUPFAM" id="SSF55785">
    <property type="entry name" value="PYP-like sensor domain (PAS domain)"/>
    <property type="match status" value="1"/>
</dbReference>
<keyword evidence="10" id="KW-1185">Reference proteome</keyword>
<dbReference type="PANTHER" id="PTHR32071:SF57">
    <property type="entry name" value="C4-DICARBOXYLATE TRANSPORT TRANSCRIPTIONAL REGULATORY PROTEIN DCTD"/>
    <property type="match status" value="1"/>
</dbReference>
<dbReference type="SUPFAM" id="SSF46689">
    <property type="entry name" value="Homeodomain-like"/>
    <property type="match status" value="1"/>
</dbReference>
<dbReference type="PROSITE" id="PS50113">
    <property type="entry name" value="PAC"/>
    <property type="match status" value="1"/>
</dbReference>
<dbReference type="InterPro" id="IPR025944">
    <property type="entry name" value="Sigma_54_int_dom_CS"/>
</dbReference>
<evidence type="ECO:0000256" key="5">
    <source>
        <dbReference type="ARBA" id="ARBA00023163"/>
    </source>
</evidence>
<evidence type="ECO:0000256" key="2">
    <source>
        <dbReference type="ARBA" id="ARBA00022840"/>
    </source>
</evidence>
<dbReference type="Pfam" id="PF25601">
    <property type="entry name" value="AAA_lid_14"/>
    <property type="match status" value="1"/>
</dbReference>
<dbReference type="EMBL" id="JANJZL010000002">
    <property type="protein sequence ID" value="MCR2043408.1"/>
    <property type="molecule type" value="Genomic_DNA"/>
</dbReference>
<dbReference type="PROSITE" id="PS00688">
    <property type="entry name" value="SIGMA54_INTERACT_3"/>
    <property type="match status" value="1"/>
</dbReference>
<dbReference type="GO" id="GO:0006355">
    <property type="term" value="P:regulation of DNA-templated transcription"/>
    <property type="evidence" value="ECO:0007669"/>
    <property type="project" value="InterPro"/>
</dbReference>
<dbReference type="InterPro" id="IPR003593">
    <property type="entry name" value="AAA+_ATPase"/>
</dbReference>
<dbReference type="Gene3D" id="3.40.50.300">
    <property type="entry name" value="P-loop containing nucleotide triphosphate hydrolases"/>
    <property type="match status" value="1"/>
</dbReference>
<evidence type="ECO:0000259" key="6">
    <source>
        <dbReference type="PROSITE" id="PS50045"/>
    </source>
</evidence>
<proteinExistence type="predicted"/>
<dbReference type="InterPro" id="IPR025662">
    <property type="entry name" value="Sigma_54_int_dom_ATP-bd_1"/>
</dbReference>
<keyword evidence="1" id="KW-0547">Nucleotide-binding</keyword>
<dbReference type="RefSeq" id="WP_042679351.1">
    <property type="nucleotide sequence ID" value="NZ_CABKTM010000013.1"/>
</dbReference>
<dbReference type="PANTHER" id="PTHR32071">
    <property type="entry name" value="TRANSCRIPTIONAL REGULATORY PROTEIN"/>
    <property type="match status" value="1"/>
</dbReference>
<comment type="caution">
    <text evidence="9">The sequence shown here is derived from an EMBL/GenBank/DDBJ whole genome shotgun (WGS) entry which is preliminary data.</text>
</comment>
<dbReference type="PROSITE" id="PS50045">
    <property type="entry name" value="SIGMA54_INTERACT_4"/>
    <property type="match status" value="1"/>
</dbReference>
<sequence>MKNNLSTYENLSREDILKILKSRDRELYKFKTLFDHLAEGVYMTDCNTKTLYVNTAYEKLSDNSREHFIGKTIYQVLDEKLIDESGTLLAIKNRKSISIQQKLANNKIALITSTPIINDKDELEYVVTIVRDITEIMNLREKIIEREREIQKLKSQKERAMNFMYKSHETEIILEQSKKVAKYDSTILITGETGTGKGAMAEYIHKNSNRSDKKFIQLNCASIPASLIESELFGYEKGAFTGARDSGKIGIFEQAHGGTLFLDEIGELPLSMQSKLLTVLQDKKIRKIGSDSEIDIDVRIITATNRDLNSMIEAGKFREDLYYRINVVPIHIPPLRDRREDITALTKEFLREINEKYNIDVDIDSEAFHTMYYYDWPGNVRELKNLIERLFVFAKNNTITKEDLPQSMLINISNKHRSKDIIPLNEAISKLESELIVKAFEKKGNVRDAAKLLEIHPSTFVRKRQKYIEDGFIK</sequence>
<feature type="domain" description="PAC" evidence="8">
    <location>
        <begin position="93"/>
        <end position="145"/>
    </location>
</feature>
<evidence type="ECO:0000313" key="10">
    <source>
        <dbReference type="Proteomes" id="UP001142078"/>
    </source>
</evidence>
<name>A0A9X2S4F3_9FIRM</name>
<dbReference type="SMART" id="SM00382">
    <property type="entry name" value="AAA"/>
    <property type="match status" value="1"/>
</dbReference>
<accession>A0A9X2S4F3</accession>
<gene>
    <name evidence="9" type="ORF">NSA23_04670</name>
</gene>
<dbReference type="PROSITE" id="PS00676">
    <property type="entry name" value="SIGMA54_INTERACT_2"/>
    <property type="match status" value="1"/>
</dbReference>
<evidence type="ECO:0000259" key="8">
    <source>
        <dbReference type="PROSITE" id="PS50113"/>
    </source>
</evidence>
<dbReference type="InterPro" id="IPR025943">
    <property type="entry name" value="Sigma_54_int_dom_ATP-bd_2"/>
</dbReference>
<dbReference type="SUPFAM" id="SSF52540">
    <property type="entry name" value="P-loop containing nucleoside triphosphate hydrolases"/>
    <property type="match status" value="1"/>
</dbReference>
<reference evidence="9" key="1">
    <citation type="submission" date="2022-07" db="EMBL/GenBank/DDBJ databases">
        <title>Enhanced cultured diversity of the mouse gut microbiota enables custom-made synthetic communities.</title>
        <authorList>
            <person name="Afrizal A."/>
        </authorList>
    </citation>
    <scope>NUCLEOTIDE SEQUENCE</scope>
    <source>
        <strain evidence="9">DSM 29482</strain>
    </source>
</reference>
<dbReference type="Pfam" id="PF00989">
    <property type="entry name" value="PAS"/>
    <property type="match status" value="1"/>
</dbReference>
<dbReference type="Gene3D" id="3.30.450.20">
    <property type="entry name" value="PAS domain"/>
    <property type="match status" value="1"/>
</dbReference>
<dbReference type="SMART" id="SM00091">
    <property type="entry name" value="PAS"/>
    <property type="match status" value="1"/>
</dbReference>
<organism evidence="9 10">
    <name type="scientific">Anaerosalibacter massiliensis</name>
    <dbReference type="NCBI Taxonomy" id="1347392"/>
    <lineage>
        <taxon>Bacteria</taxon>
        <taxon>Bacillati</taxon>
        <taxon>Bacillota</taxon>
        <taxon>Tissierellia</taxon>
        <taxon>Tissierellales</taxon>
        <taxon>Sporanaerobacteraceae</taxon>
        <taxon>Anaerosalibacter</taxon>
    </lineage>
</organism>
<dbReference type="Gene3D" id="1.10.8.60">
    <property type="match status" value="1"/>
</dbReference>
<dbReference type="Pfam" id="PF00158">
    <property type="entry name" value="Sigma54_activat"/>
    <property type="match status" value="1"/>
</dbReference>
<dbReference type="PROSITE" id="PS00675">
    <property type="entry name" value="SIGMA54_INTERACT_1"/>
    <property type="match status" value="1"/>
</dbReference>
<evidence type="ECO:0000259" key="7">
    <source>
        <dbReference type="PROSITE" id="PS50112"/>
    </source>
</evidence>
<dbReference type="CDD" id="cd00009">
    <property type="entry name" value="AAA"/>
    <property type="match status" value="1"/>
</dbReference>
<dbReference type="InterPro" id="IPR002197">
    <property type="entry name" value="HTH_Fis"/>
</dbReference>
<evidence type="ECO:0000256" key="3">
    <source>
        <dbReference type="ARBA" id="ARBA00023015"/>
    </source>
</evidence>
<keyword evidence="5" id="KW-0804">Transcription</keyword>
<dbReference type="Gene3D" id="1.10.10.60">
    <property type="entry name" value="Homeodomain-like"/>
    <property type="match status" value="1"/>
</dbReference>
<keyword evidence="2" id="KW-0067">ATP-binding</keyword>